<evidence type="ECO:0000259" key="7">
    <source>
        <dbReference type="PROSITE" id="PS50198"/>
    </source>
</evidence>
<dbReference type="InterPro" id="IPR000297">
    <property type="entry name" value="PPIase_PpiC"/>
</dbReference>
<accession>A0A8A7K433</accession>
<dbReference type="Gene3D" id="3.10.50.40">
    <property type="match status" value="1"/>
</dbReference>
<organism evidence="8 9">
    <name type="scientific">Iocasia fonsfrigidae</name>
    <dbReference type="NCBI Taxonomy" id="2682810"/>
    <lineage>
        <taxon>Bacteria</taxon>
        <taxon>Bacillati</taxon>
        <taxon>Bacillota</taxon>
        <taxon>Clostridia</taxon>
        <taxon>Halanaerobiales</taxon>
        <taxon>Halanaerobiaceae</taxon>
        <taxon>Iocasia</taxon>
    </lineage>
</organism>
<evidence type="ECO:0000256" key="1">
    <source>
        <dbReference type="ARBA" id="ARBA00000971"/>
    </source>
</evidence>
<evidence type="ECO:0000256" key="5">
    <source>
        <dbReference type="ARBA" id="ARBA00023235"/>
    </source>
</evidence>
<evidence type="ECO:0000313" key="8">
    <source>
        <dbReference type="EMBL" id="QTL96483.1"/>
    </source>
</evidence>
<evidence type="ECO:0000256" key="3">
    <source>
        <dbReference type="ARBA" id="ARBA00022729"/>
    </source>
</evidence>
<dbReference type="InterPro" id="IPR046357">
    <property type="entry name" value="PPIase_dom_sf"/>
</dbReference>
<dbReference type="PROSITE" id="PS50198">
    <property type="entry name" value="PPIC_PPIASE_2"/>
    <property type="match status" value="1"/>
</dbReference>
<keyword evidence="5 6" id="KW-0413">Isomerase</keyword>
<evidence type="ECO:0000256" key="2">
    <source>
        <dbReference type="ARBA" id="ARBA00013194"/>
    </source>
</evidence>
<dbReference type="EC" id="5.2.1.8" evidence="2"/>
<dbReference type="PANTHER" id="PTHR47245">
    <property type="entry name" value="PEPTIDYLPROLYL ISOMERASE"/>
    <property type="match status" value="1"/>
</dbReference>
<dbReference type="GO" id="GO:0003755">
    <property type="term" value="F:peptidyl-prolyl cis-trans isomerase activity"/>
    <property type="evidence" value="ECO:0007669"/>
    <property type="project" value="UniProtKB-KW"/>
</dbReference>
<evidence type="ECO:0000313" key="9">
    <source>
        <dbReference type="Proteomes" id="UP000665020"/>
    </source>
</evidence>
<evidence type="ECO:0000256" key="6">
    <source>
        <dbReference type="PROSITE-ProRule" id="PRU00278"/>
    </source>
</evidence>
<comment type="catalytic activity">
    <reaction evidence="1">
        <text>[protein]-peptidylproline (omega=180) = [protein]-peptidylproline (omega=0)</text>
        <dbReference type="Rhea" id="RHEA:16237"/>
        <dbReference type="Rhea" id="RHEA-COMP:10747"/>
        <dbReference type="Rhea" id="RHEA-COMP:10748"/>
        <dbReference type="ChEBI" id="CHEBI:83833"/>
        <dbReference type="ChEBI" id="CHEBI:83834"/>
        <dbReference type="EC" id="5.2.1.8"/>
    </reaction>
</comment>
<dbReference type="KEGG" id="ifn:GM661_00110"/>
<keyword evidence="4 6" id="KW-0697">Rotamase</keyword>
<protein>
    <recommendedName>
        <fullName evidence="2">peptidylprolyl isomerase</fullName>
        <ecNumber evidence="2">5.2.1.8</ecNumber>
    </recommendedName>
</protein>
<dbReference type="InterPro" id="IPR050245">
    <property type="entry name" value="PrsA_foldase"/>
</dbReference>
<dbReference type="Gene3D" id="1.10.4030.10">
    <property type="entry name" value="Porin chaperone SurA, peptide-binding domain"/>
    <property type="match status" value="1"/>
</dbReference>
<dbReference type="InterPro" id="IPR027304">
    <property type="entry name" value="Trigger_fact/SurA_dom_sf"/>
</dbReference>
<keyword evidence="3" id="KW-0732">Signal</keyword>
<dbReference type="AlphaFoldDB" id="A0A8A7K433"/>
<dbReference type="Pfam" id="PF13616">
    <property type="entry name" value="Rotamase_3"/>
    <property type="match status" value="1"/>
</dbReference>
<evidence type="ECO:0000256" key="4">
    <source>
        <dbReference type="ARBA" id="ARBA00023110"/>
    </source>
</evidence>
<name>A0A8A7K433_9FIRM</name>
<reference evidence="8" key="1">
    <citation type="submission" date="2019-12" db="EMBL/GenBank/DDBJ databases">
        <authorList>
            <person name="zhang j."/>
            <person name="sun C.M."/>
        </authorList>
    </citation>
    <scope>NUCLEOTIDE SEQUENCE</scope>
    <source>
        <strain evidence="8">NS-1</strain>
    </source>
</reference>
<feature type="domain" description="PpiC" evidence="7">
    <location>
        <begin position="218"/>
        <end position="309"/>
    </location>
</feature>
<gene>
    <name evidence="8" type="ORF">GM661_00110</name>
</gene>
<dbReference type="SUPFAM" id="SSF54534">
    <property type="entry name" value="FKBP-like"/>
    <property type="match status" value="1"/>
</dbReference>
<sequence>MIKILIQKFRRRVDLMRFKKFKGIGLFLLVLVLITIPVMAAQEDESQEEKQEVIAAIVNGEELTVNQLDSFINLGKFAQQLYQTDQDLMKIIFTTEVGQDVLNEYRKVKLEGFINAVLLDQEIKNRNIVLTDEEKDEIFNNQIAGLKENEGATDEEILDSIKQMGLNSMEEYKEFLFERLGDQLLLAKLQKEILDTASVTDEEIENYYNDNIDSMEQVEQIKTSHILLENEEMANQVLNQINNGADFAEMAREYSVDNSAKNGGNLGYIKKGDKNWDQDFTEAAFALDENEVSDVVKTQFGYHIIKVFDHVEEKTYQLEEVKDEIEGELLNNKRQEIWNQFILDLHENAEIERKL</sequence>
<proteinExistence type="predicted"/>
<dbReference type="PANTHER" id="PTHR47245:SF1">
    <property type="entry name" value="FOLDASE PROTEIN PRSA"/>
    <property type="match status" value="1"/>
</dbReference>
<keyword evidence="9" id="KW-1185">Reference proteome</keyword>
<dbReference type="SUPFAM" id="SSF109998">
    <property type="entry name" value="Triger factor/SurA peptide-binding domain-like"/>
    <property type="match status" value="1"/>
</dbReference>
<dbReference type="Proteomes" id="UP000665020">
    <property type="component" value="Chromosome"/>
</dbReference>
<dbReference type="EMBL" id="CP046640">
    <property type="protein sequence ID" value="QTL96483.1"/>
    <property type="molecule type" value="Genomic_DNA"/>
</dbReference>